<sequence length="336" mass="36897">MVALLVSCILFQFLGTEAFKNLTGCSVGNKRGICMTQSDCFAVFYGSKDCGEDICCLDTRISFRKCFEYEKKFSIDIAPIRTQYRIIGGTNAETYEFPFMVAIGKEPDSSNEQKWFCGGSIVSENFVITAAHCIKKENPTSYMILAGTTNFNNTKAQLRYAAEVIIHPKFTPWKIGYDLALIRVAEPFQLSPNVFPLCLLGPSNLAIIAKGLAIGFGLEKEDKTKSSGSLRKVKLDLFSSEQCDEFYPAIVQYSGQKPSMLCAGVVGGGKDTCQGDSGGPLSVPLMMPARQHGLVGVTSAGLSCGLSKSPGLYVKVPYFLSWIERNVWKEEMEKLM</sequence>
<keyword evidence="3 7" id="KW-0732">Signal</keyword>
<feature type="domain" description="Peptidase S1" evidence="8">
    <location>
        <begin position="86"/>
        <end position="328"/>
    </location>
</feature>
<dbReference type="InterPro" id="IPR001314">
    <property type="entry name" value="Peptidase_S1A"/>
</dbReference>
<dbReference type="GO" id="GO:0005576">
    <property type="term" value="C:extracellular region"/>
    <property type="evidence" value="ECO:0007669"/>
    <property type="project" value="UniProtKB-SubCell"/>
</dbReference>
<dbReference type="InterPro" id="IPR043504">
    <property type="entry name" value="Peptidase_S1_PA_chymotrypsin"/>
</dbReference>
<evidence type="ECO:0000256" key="4">
    <source>
        <dbReference type="ARBA" id="ARBA00023157"/>
    </source>
</evidence>
<protein>
    <recommendedName>
        <fullName evidence="8">Peptidase S1 domain-containing protein</fullName>
    </recommendedName>
</protein>
<dbReference type="SMART" id="SM00020">
    <property type="entry name" value="Tryp_SPc"/>
    <property type="match status" value="1"/>
</dbReference>
<dbReference type="FunFam" id="2.40.10.10:FF:000068">
    <property type="entry name" value="transmembrane protease serine 2"/>
    <property type="match status" value="1"/>
</dbReference>
<evidence type="ECO:0000313" key="10">
    <source>
        <dbReference type="Proteomes" id="UP001152798"/>
    </source>
</evidence>
<evidence type="ECO:0000256" key="3">
    <source>
        <dbReference type="ARBA" id="ARBA00022729"/>
    </source>
</evidence>
<dbReference type="PANTHER" id="PTHR24252">
    <property type="entry name" value="ACROSIN-RELATED"/>
    <property type="match status" value="1"/>
</dbReference>
<reference evidence="9" key="1">
    <citation type="submission" date="2022-01" db="EMBL/GenBank/DDBJ databases">
        <authorList>
            <person name="King R."/>
        </authorList>
    </citation>
    <scope>NUCLEOTIDE SEQUENCE</scope>
</reference>
<dbReference type="InterPro" id="IPR001254">
    <property type="entry name" value="Trypsin_dom"/>
</dbReference>
<evidence type="ECO:0000256" key="6">
    <source>
        <dbReference type="RuleBase" id="RU363034"/>
    </source>
</evidence>
<dbReference type="GO" id="GO:0004252">
    <property type="term" value="F:serine-type endopeptidase activity"/>
    <property type="evidence" value="ECO:0007669"/>
    <property type="project" value="InterPro"/>
</dbReference>
<dbReference type="FunFam" id="2.40.10.10:FF:000054">
    <property type="entry name" value="Complement C1r subcomponent"/>
    <property type="match status" value="1"/>
</dbReference>
<keyword evidence="4" id="KW-1015">Disulfide bond</keyword>
<evidence type="ECO:0000256" key="7">
    <source>
        <dbReference type="SAM" id="SignalP"/>
    </source>
</evidence>
<dbReference type="PROSITE" id="PS50240">
    <property type="entry name" value="TRYPSIN_DOM"/>
    <property type="match status" value="1"/>
</dbReference>
<evidence type="ECO:0000313" key="9">
    <source>
        <dbReference type="EMBL" id="CAH1396146.1"/>
    </source>
</evidence>
<comment type="subcellular location">
    <subcellularLocation>
        <location evidence="1">Secreted</location>
    </subcellularLocation>
</comment>
<accession>A0A9P0MLZ1</accession>
<evidence type="ECO:0000256" key="2">
    <source>
        <dbReference type="ARBA" id="ARBA00022525"/>
    </source>
</evidence>
<gene>
    <name evidence="9" type="ORF">NEZAVI_LOCUS6268</name>
</gene>
<dbReference type="InterPro" id="IPR018114">
    <property type="entry name" value="TRYPSIN_HIS"/>
</dbReference>
<dbReference type="SUPFAM" id="SSF50494">
    <property type="entry name" value="Trypsin-like serine proteases"/>
    <property type="match status" value="1"/>
</dbReference>
<dbReference type="PANTHER" id="PTHR24252:SF7">
    <property type="entry name" value="HYALIN"/>
    <property type="match status" value="1"/>
</dbReference>
<dbReference type="OrthoDB" id="6606182at2759"/>
<keyword evidence="5" id="KW-0325">Glycoprotein</keyword>
<dbReference type="InterPro" id="IPR033116">
    <property type="entry name" value="TRYPSIN_SER"/>
</dbReference>
<keyword evidence="2" id="KW-0964">Secreted</keyword>
<dbReference type="PROSITE" id="PS00135">
    <property type="entry name" value="TRYPSIN_SER"/>
    <property type="match status" value="1"/>
</dbReference>
<proteinExistence type="predicted"/>
<dbReference type="Proteomes" id="UP001152798">
    <property type="component" value="Chromosome 3"/>
</dbReference>
<dbReference type="GO" id="GO:0006508">
    <property type="term" value="P:proteolysis"/>
    <property type="evidence" value="ECO:0007669"/>
    <property type="project" value="UniProtKB-KW"/>
</dbReference>
<evidence type="ECO:0000256" key="1">
    <source>
        <dbReference type="ARBA" id="ARBA00004613"/>
    </source>
</evidence>
<dbReference type="PRINTS" id="PR00722">
    <property type="entry name" value="CHYMOTRYPSIN"/>
</dbReference>
<dbReference type="CDD" id="cd00190">
    <property type="entry name" value="Tryp_SPc"/>
    <property type="match status" value="1"/>
</dbReference>
<dbReference type="InterPro" id="IPR009003">
    <property type="entry name" value="Peptidase_S1_PA"/>
</dbReference>
<dbReference type="EMBL" id="OV725079">
    <property type="protein sequence ID" value="CAH1396146.1"/>
    <property type="molecule type" value="Genomic_DNA"/>
</dbReference>
<evidence type="ECO:0000256" key="5">
    <source>
        <dbReference type="ARBA" id="ARBA00023180"/>
    </source>
</evidence>
<dbReference type="Gene3D" id="2.40.10.10">
    <property type="entry name" value="Trypsin-like serine proteases"/>
    <property type="match status" value="1"/>
</dbReference>
<dbReference type="PROSITE" id="PS00134">
    <property type="entry name" value="TRYPSIN_HIS"/>
    <property type="match status" value="1"/>
</dbReference>
<dbReference type="AlphaFoldDB" id="A0A9P0MLZ1"/>
<evidence type="ECO:0000259" key="8">
    <source>
        <dbReference type="PROSITE" id="PS50240"/>
    </source>
</evidence>
<keyword evidence="6" id="KW-0645">Protease</keyword>
<organism evidence="9 10">
    <name type="scientific">Nezara viridula</name>
    <name type="common">Southern green stink bug</name>
    <name type="synonym">Cimex viridulus</name>
    <dbReference type="NCBI Taxonomy" id="85310"/>
    <lineage>
        <taxon>Eukaryota</taxon>
        <taxon>Metazoa</taxon>
        <taxon>Ecdysozoa</taxon>
        <taxon>Arthropoda</taxon>
        <taxon>Hexapoda</taxon>
        <taxon>Insecta</taxon>
        <taxon>Pterygota</taxon>
        <taxon>Neoptera</taxon>
        <taxon>Paraneoptera</taxon>
        <taxon>Hemiptera</taxon>
        <taxon>Heteroptera</taxon>
        <taxon>Panheteroptera</taxon>
        <taxon>Pentatomomorpha</taxon>
        <taxon>Pentatomoidea</taxon>
        <taxon>Pentatomidae</taxon>
        <taxon>Pentatominae</taxon>
        <taxon>Nezara</taxon>
    </lineage>
</organism>
<keyword evidence="6" id="KW-0378">Hydrolase</keyword>
<keyword evidence="10" id="KW-1185">Reference proteome</keyword>
<name>A0A9P0MLZ1_NEZVI</name>
<keyword evidence="6" id="KW-0720">Serine protease</keyword>
<feature type="chain" id="PRO_5040216215" description="Peptidase S1 domain-containing protein" evidence="7">
    <location>
        <begin position="19"/>
        <end position="336"/>
    </location>
</feature>
<feature type="signal peptide" evidence="7">
    <location>
        <begin position="1"/>
        <end position="18"/>
    </location>
</feature>
<dbReference type="Pfam" id="PF00089">
    <property type="entry name" value="Trypsin"/>
    <property type="match status" value="1"/>
</dbReference>